<dbReference type="RefSeq" id="WP_006001174.1">
    <property type="nucleotide sequence ID" value="NZ_AAEW02000012.1"/>
</dbReference>
<comment type="caution">
    <text evidence="3">The sequence shown here is derived from an EMBL/GenBank/DDBJ whole genome shotgun (WGS) entry which is preliminary data.</text>
</comment>
<dbReference type="GO" id="GO:0050080">
    <property type="term" value="F:malonyl-CoA decarboxylase activity"/>
    <property type="evidence" value="ECO:0007669"/>
    <property type="project" value="UniProtKB-EC"/>
</dbReference>
<reference evidence="3" key="1">
    <citation type="submission" date="2006-05" db="EMBL/GenBank/DDBJ databases">
        <title>Annotation of the draft genome assembly of Desulfuromonas acetoxidans DSM 684.</title>
        <authorList>
            <consortium name="US DOE Joint Genome Institute (JGI-ORNL)"/>
            <person name="Larimer F."/>
            <person name="Land M."/>
            <person name="Hauser L."/>
        </authorList>
    </citation>
    <scope>NUCLEOTIDE SEQUENCE [LARGE SCALE GENOMIC DNA]</scope>
    <source>
        <strain evidence="3">DSM 684</strain>
    </source>
</reference>
<evidence type="ECO:0000313" key="4">
    <source>
        <dbReference type="Proteomes" id="UP000005695"/>
    </source>
</evidence>
<evidence type="ECO:0000259" key="1">
    <source>
        <dbReference type="Pfam" id="PF05292"/>
    </source>
</evidence>
<dbReference type="AlphaFoldDB" id="Q1JYG6"/>
<dbReference type="PANTHER" id="PTHR28641">
    <property type="match status" value="1"/>
</dbReference>
<dbReference type="Pfam" id="PF17408">
    <property type="entry name" value="MCD_N"/>
    <property type="match status" value="1"/>
</dbReference>
<dbReference type="Gene3D" id="1.20.140.90">
    <property type="entry name" value="Malonyl-CoA decarboxylase, oligemerization domain"/>
    <property type="match status" value="1"/>
</dbReference>
<reference evidence="3" key="2">
    <citation type="submission" date="2006-05" db="EMBL/GenBank/DDBJ databases">
        <title>Sequencing of the draft genome and assembly of Desulfuromonas acetoxidans DSM 684.</title>
        <authorList>
            <consortium name="US DOE Joint Genome Institute (JGI-PGF)"/>
            <person name="Copeland A."/>
            <person name="Lucas S."/>
            <person name="Lapidus A."/>
            <person name="Barry K."/>
            <person name="Detter J.C."/>
            <person name="Glavina del Rio T."/>
            <person name="Hammon N."/>
            <person name="Israni S."/>
            <person name="Dalin E."/>
            <person name="Tice H."/>
            <person name="Bruce D."/>
            <person name="Pitluck S."/>
            <person name="Richardson P."/>
        </authorList>
    </citation>
    <scope>NUCLEOTIDE SEQUENCE [LARGE SCALE GENOMIC DNA]</scope>
    <source>
        <strain evidence="3">DSM 684</strain>
    </source>
</reference>
<dbReference type="OrthoDB" id="5292736at2"/>
<dbReference type="InterPro" id="IPR007956">
    <property type="entry name" value="Malonyl_CoA_deC_C"/>
</dbReference>
<evidence type="ECO:0000313" key="3">
    <source>
        <dbReference type="EMBL" id="EAT15240.1"/>
    </source>
</evidence>
<dbReference type="InterPro" id="IPR035372">
    <property type="entry name" value="MCD_N"/>
</dbReference>
<protein>
    <submittedName>
        <fullName evidence="3">Malonyl-CoA decarboxylase</fullName>
        <ecNumber evidence="3">4.1.1.9</ecNumber>
    </submittedName>
</protein>
<dbReference type="PANTHER" id="PTHR28641:SF1">
    <property type="entry name" value="MALONYL-COA DECARBOXYLASE, MITOCHONDRIAL"/>
    <property type="match status" value="1"/>
</dbReference>
<feature type="domain" description="Malonyl-CoA decarboxylase N-terminal" evidence="2">
    <location>
        <begin position="87"/>
        <end position="174"/>
    </location>
</feature>
<dbReference type="InterPro" id="IPR042303">
    <property type="entry name" value="Malonyl_CoA_deC_C_sf"/>
</dbReference>
<feature type="domain" description="Malonyl-CoA decarboxylase C-terminal" evidence="1">
    <location>
        <begin position="177"/>
        <end position="435"/>
    </location>
</feature>
<organism evidence="3 4">
    <name type="scientific">Desulfuromonas acetoxidans (strain DSM 684 / 11070)</name>
    <dbReference type="NCBI Taxonomy" id="281689"/>
    <lineage>
        <taxon>Bacteria</taxon>
        <taxon>Pseudomonadati</taxon>
        <taxon>Thermodesulfobacteriota</taxon>
        <taxon>Desulfuromonadia</taxon>
        <taxon>Desulfuromonadales</taxon>
        <taxon>Desulfuromonadaceae</taxon>
        <taxon>Desulfuromonas</taxon>
    </lineage>
</organism>
<dbReference type="GO" id="GO:0006633">
    <property type="term" value="P:fatty acid biosynthetic process"/>
    <property type="evidence" value="ECO:0007669"/>
    <property type="project" value="InterPro"/>
</dbReference>
<name>Q1JYG6_DESA6</name>
<proteinExistence type="predicted"/>
<sequence length="488" mass="55400">MNSRFIFSWKTLQRTWSDWRGSDGLPGISPDLPEEERDTVTKLLNECVAARHGAVTARQHAAGIGELYLTLNATGRRHFLEILADQFAVDQDQVREVSHRLAHSDDDETFRQQVLELREALISPRQQLLQQFNALPQGVKFLIDMRAELLGFLHDSPNLKRLDYDLQQLLATWFDVGFLRVKQLDWQSPAALLEKLMAYEAVHAISSWRDMRHRLEWDRQCYAFFHPVLPGEPLIFIEVALVKGLASSIQSLLDDQREDIDPQQADTAIFYSISNAQTGLKGISFGPFLIKKVVDSLSHSLPNLKTFSTLSPIPGFRRWLEKRLADNGSAHDKDSFATVLAEAAQLLDVEPTLAHVIDDPRWLENSEVCDLLKEPLLTLCARYLHERRERDSAPLDPVARFHLGNGARIEQLNWLGDVSSKGMRESCGLMINYLYALDDIKDNIEAYSQEKQIAAAPRIRKLISEHEPKLGPLSGLRKWGNRKGKGSA</sequence>
<dbReference type="Pfam" id="PF05292">
    <property type="entry name" value="MCD"/>
    <property type="match status" value="1"/>
</dbReference>
<dbReference type="EMBL" id="AAEW02000012">
    <property type="protein sequence ID" value="EAT15240.1"/>
    <property type="molecule type" value="Genomic_DNA"/>
</dbReference>
<dbReference type="EC" id="4.1.1.9" evidence="3"/>
<keyword evidence="3" id="KW-0456">Lyase</keyword>
<gene>
    <name evidence="3" type="ORF">Dace_1209</name>
</gene>
<evidence type="ECO:0000259" key="2">
    <source>
        <dbReference type="Pfam" id="PF17408"/>
    </source>
</evidence>
<dbReference type="InterPro" id="IPR038351">
    <property type="entry name" value="MCD_N_sf"/>
</dbReference>
<accession>Q1JYG6</accession>
<dbReference type="Proteomes" id="UP000005695">
    <property type="component" value="Unassembled WGS sequence"/>
</dbReference>
<dbReference type="Gene3D" id="3.40.630.150">
    <property type="entry name" value="Malonyl-CoA decarboxylase, catalytic domain"/>
    <property type="match status" value="1"/>
</dbReference>
<keyword evidence="4" id="KW-1185">Reference proteome</keyword>
<dbReference type="InterPro" id="IPR038917">
    <property type="entry name" value="Malonyl_CoA_deC"/>
</dbReference>